<organism evidence="1 2">
    <name type="scientific">Heterocephalus glaber</name>
    <name type="common">Naked mole rat</name>
    <dbReference type="NCBI Taxonomy" id="10181"/>
    <lineage>
        <taxon>Eukaryota</taxon>
        <taxon>Metazoa</taxon>
        <taxon>Chordata</taxon>
        <taxon>Craniata</taxon>
        <taxon>Vertebrata</taxon>
        <taxon>Euteleostomi</taxon>
        <taxon>Mammalia</taxon>
        <taxon>Eutheria</taxon>
        <taxon>Euarchontoglires</taxon>
        <taxon>Glires</taxon>
        <taxon>Rodentia</taxon>
        <taxon>Hystricomorpha</taxon>
        <taxon>Bathyergidae</taxon>
        <taxon>Heterocephalus</taxon>
    </lineage>
</organism>
<dbReference type="PANTHER" id="PTHR31466">
    <property type="entry name" value="GENE 5591-RELATED"/>
    <property type="match status" value="1"/>
</dbReference>
<gene>
    <name evidence="2" type="primary">LOC106009641</name>
</gene>
<accession>A0AAX6T8C7</accession>
<evidence type="ECO:0000313" key="2">
    <source>
        <dbReference type="RefSeq" id="XP_021118502.1"/>
    </source>
</evidence>
<dbReference type="AlphaFoldDB" id="A0AAX6T8C7"/>
<dbReference type="InterPro" id="IPR040292">
    <property type="entry name" value="C2orf78-like"/>
</dbReference>
<name>A0AAX6T8C7_HETGA</name>
<proteinExistence type="predicted"/>
<dbReference type="Proteomes" id="UP000694906">
    <property type="component" value="Unplaced"/>
</dbReference>
<protein>
    <submittedName>
        <fullName evidence="2">Uncharacterized protein C2orf78-like</fullName>
    </submittedName>
</protein>
<keyword evidence="1" id="KW-1185">Reference proteome</keyword>
<dbReference type="GeneID" id="106009641"/>
<evidence type="ECO:0000313" key="1">
    <source>
        <dbReference type="Proteomes" id="UP000694906"/>
    </source>
</evidence>
<sequence length="234" mass="25226">MSENFQIPPSMGTSRPLELSPFIRSMAVPLTSSAPALTSAWLLPSASVNYFQPVIASSYTYQHCSESRFSGAAGQRQMSSLVASYPDIWQWDGMPGSGSKHPPLETFTVSVTNQSTTVAFSSMPAHANSIIPIYPSIAASLVQPIPSPYALSQGHGYYYYNQSAMGPLICAELGELQPYEFVSHTGSRAAAPQPEIVMVLKVIQHKYVITSASNAIRYSGSVQANMETSFQDGS</sequence>
<reference evidence="2" key="1">
    <citation type="submission" date="2025-08" db="UniProtKB">
        <authorList>
            <consortium name="RefSeq"/>
        </authorList>
    </citation>
    <scope>IDENTIFICATION</scope>
</reference>
<dbReference type="PANTHER" id="PTHR31466:SF1">
    <property type="entry name" value="RIKEN CDNA 4930433I11 GENE"/>
    <property type="match status" value="1"/>
</dbReference>
<dbReference type="RefSeq" id="XP_021118502.1">
    <property type="nucleotide sequence ID" value="XM_021262843.1"/>
</dbReference>